<feature type="domain" description="DUF2262" evidence="1">
    <location>
        <begin position="24"/>
        <end position="141"/>
    </location>
</feature>
<dbReference type="Proteomes" id="UP000734511">
    <property type="component" value="Unassembled WGS sequence"/>
</dbReference>
<accession>A0ABX0ZPE0</accession>
<evidence type="ECO:0000313" key="3">
    <source>
        <dbReference type="Proteomes" id="UP000734511"/>
    </source>
</evidence>
<name>A0ABX0ZPE0_9ACTN</name>
<dbReference type="InterPro" id="IPR019260">
    <property type="entry name" value="DUF2262"/>
</dbReference>
<organism evidence="2 3">
    <name type="scientific">Actinacidiphila epipremni</name>
    <dbReference type="NCBI Taxonomy" id="2053013"/>
    <lineage>
        <taxon>Bacteria</taxon>
        <taxon>Bacillati</taxon>
        <taxon>Actinomycetota</taxon>
        <taxon>Actinomycetes</taxon>
        <taxon>Kitasatosporales</taxon>
        <taxon>Streptomycetaceae</taxon>
        <taxon>Actinacidiphila</taxon>
    </lineage>
</organism>
<gene>
    <name evidence="2" type="ORF">HCN08_13595</name>
</gene>
<protein>
    <submittedName>
        <fullName evidence="2">DUF2262 domain-containing protein</fullName>
    </submittedName>
</protein>
<sequence>MSETVRHPLGEFVFVPGTGSVHGWYEGALGAMAAVALVVDTEDANLARRVLDEVAREREAGVLTDEALTGRVVADLLDLANDVWLDDDEQITAKRFRGSLTLKRLTVDADGVFGAIFHEDADVFAGHGIEVIGTLAEGATRTSIS</sequence>
<dbReference type="EMBL" id="JAATEJ010000009">
    <property type="protein sequence ID" value="NJP44427.1"/>
    <property type="molecule type" value="Genomic_DNA"/>
</dbReference>
<dbReference type="Pfam" id="PF10020">
    <property type="entry name" value="DUF2262"/>
    <property type="match status" value="1"/>
</dbReference>
<evidence type="ECO:0000313" key="2">
    <source>
        <dbReference type="EMBL" id="NJP44427.1"/>
    </source>
</evidence>
<comment type="caution">
    <text evidence="2">The sequence shown here is derived from an EMBL/GenBank/DDBJ whole genome shotgun (WGS) entry which is preliminary data.</text>
</comment>
<evidence type="ECO:0000259" key="1">
    <source>
        <dbReference type="Pfam" id="PF10020"/>
    </source>
</evidence>
<reference evidence="2 3" key="1">
    <citation type="submission" date="2020-03" db="EMBL/GenBank/DDBJ databases">
        <title>WGS of actinomycetes isolated from Thailand.</title>
        <authorList>
            <person name="Thawai C."/>
        </authorList>
    </citation>
    <scope>NUCLEOTIDE SEQUENCE [LARGE SCALE GENOMIC DNA]</scope>
    <source>
        <strain evidence="2 3">PRB2-1</strain>
    </source>
</reference>
<proteinExistence type="predicted"/>
<keyword evidence="3" id="KW-1185">Reference proteome</keyword>
<dbReference type="RefSeq" id="WP_167983304.1">
    <property type="nucleotide sequence ID" value="NZ_JAATEJ010000009.1"/>
</dbReference>